<comment type="caution">
    <text evidence="1">The sequence shown here is derived from an EMBL/GenBank/DDBJ whole genome shotgun (WGS) entry which is preliminary data.</text>
</comment>
<reference evidence="1 2" key="1">
    <citation type="submission" date="2023-01" db="EMBL/GenBank/DDBJ databases">
        <title>Minimal conservation of predation-associated metabolite biosynthetic gene clusters underscores biosynthetic potential of Myxococcota including descriptions for ten novel species: Archangium lansinium sp. nov., Myxococcus landrumus sp. nov., Nannocystis bai.</title>
        <authorList>
            <person name="Ahearne A."/>
            <person name="Stevens C."/>
            <person name="Dowd S."/>
        </authorList>
    </citation>
    <scope>NUCLEOTIDE SEQUENCE [LARGE SCALE GENOMIC DNA]</scope>
    <source>
        <strain evidence="1 2">WIWO2</strain>
    </source>
</reference>
<gene>
    <name evidence="1" type="ORF">POL72_03410</name>
</gene>
<keyword evidence="2" id="KW-1185">Reference proteome</keyword>
<sequence>MGKLDDLIEKTWQSHVFGDSYPTAVGPRALSERMRAVYSCFVERFRPIVQEALPDLDPEHVERLVRQIGPKATAFCAAIAIEIENVERLAAVSIVFGLLYLLDGLMDDGDLAIVAATHRFIEVHAPRLHIAAANDTKQLASAVLLSELEAARAPRPDPALVAARARPLEEVARLLRRLSPEDAGALIESPVAGFLSHGSAMRQLSQRYVEREEGAFWDDHADDFVAHAIGSIQTAGTVAVVYSLYRSASPELPTIGQVLAAPAVRRVCERFADAASRIFDDVGDQDVDRRSGSRGRFDLNLFNHPNRRLVEATMRFVGVDDEDIIAATLRDLAADDSAGDGRVVERFVDVVRGGVASLPAERWRDAGVFLMLLKRIIESGYVNTLGDAALAE</sequence>
<evidence type="ECO:0000313" key="1">
    <source>
        <dbReference type="EMBL" id="MDC0676774.1"/>
    </source>
</evidence>
<proteinExistence type="predicted"/>
<organism evidence="1 2">
    <name type="scientific">Sorangium atrum</name>
    <dbReference type="NCBI Taxonomy" id="2995308"/>
    <lineage>
        <taxon>Bacteria</taxon>
        <taxon>Pseudomonadati</taxon>
        <taxon>Myxococcota</taxon>
        <taxon>Polyangia</taxon>
        <taxon>Polyangiales</taxon>
        <taxon>Polyangiaceae</taxon>
        <taxon>Sorangium</taxon>
    </lineage>
</organism>
<accession>A0ABT5BRH9</accession>
<dbReference type="Proteomes" id="UP001217485">
    <property type="component" value="Unassembled WGS sequence"/>
</dbReference>
<name>A0ABT5BRH9_9BACT</name>
<dbReference type="EMBL" id="JAQNDK010000001">
    <property type="protein sequence ID" value="MDC0676774.1"/>
    <property type="molecule type" value="Genomic_DNA"/>
</dbReference>
<dbReference type="RefSeq" id="WP_272093548.1">
    <property type="nucleotide sequence ID" value="NZ_JAQNDK010000001.1"/>
</dbReference>
<evidence type="ECO:0000313" key="2">
    <source>
        <dbReference type="Proteomes" id="UP001217485"/>
    </source>
</evidence>
<protein>
    <submittedName>
        <fullName evidence="1">Uncharacterized protein</fullName>
    </submittedName>
</protein>